<evidence type="ECO:0000313" key="2">
    <source>
        <dbReference type="Proteomes" id="UP000240760"/>
    </source>
</evidence>
<dbReference type="EMBL" id="KZ679127">
    <property type="protein sequence ID" value="PTB80636.1"/>
    <property type="molecule type" value="Genomic_DNA"/>
</dbReference>
<keyword evidence="2" id="KW-1185">Reference proteome</keyword>
<dbReference type="Proteomes" id="UP000240760">
    <property type="component" value="Unassembled WGS sequence"/>
</dbReference>
<proteinExistence type="predicted"/>
<accession>A0A2T4CGG2</accession>
<protein>
    <submittedName>
        <fullName evidence="1">Uncharacterized protein</fullName>
    </submittedName>
</protein>
<sequence length="162" mass="19127">MMQRYPRIMRSEELLRLDIQSNDGQLDTTRRYGAPEAHTHNNRHLVGGTVLCHLGWWKPRFWGWRLSRRGRSVWPGTRRETSSLRSYRWANGRDSWFFSLSLHYLCQRAGRGAILFVRCELGFIALGYYKRTLGYAGRLGLGSYWVGSSSICYYSTVRQYRY</sequence>
<organism evidence="1 2">
    <name type="scientific">Trichoderma longibrachiatum ATCC 18648</name>
    <dbReference type="NCBI Taxonomy" id="983965"/>
    <lineage>
        <taxon>Eukaryota</taxon>
        <taxon>Fungi</taxon>
        <taxon>Dikarya</taxon>
        <taxon>Ascomycota</taxon>
        <taxon>Pezizomycotina</taxon>
        <taxon>Sordariomycetes</taxon>
        <taxon>Hypocreomycetidae</taxon>
        <taxon>Hypocreales</taxon>
        <taxon>Hypocreaceae</taxon>
        <taxon>Trichoderma</taxon>
    </lineage>
</organism>
<dbReference type="AlphaFoldDB" id="A0A2T4CGG2"/>
<name>A0A2T4CGG2_TRILO</name>
<gene>
    <name evidence="1" type="ORF">M440DRAFT_1132025</name>
</gene>
<evidence type="ECO:0000313" key="1">
    <source>
        <dbReference type="EMBL" id="PTB80636.1"/>
    </source>
</evidence>
<reference evidence="1 2" key="1">
    <citation type="submission" date="2016-07" db="EMBL/GenBank/DDBJ databases">
        <title>Multiple horizontal gene transfer events from other fungi enriched the ability of initially mycotrophic Trichoderma (Ascomycota) to feed on dead plant biomass.</title>
        <authorList>
            <consortium name="DOE Joint Genome Institute"/>
            <person name="Aerts A."/>
            <person name="Atanasova L."/>
            <person name="Chenthamara K."/>
            <person name="Zhang J."/>
            <person name="Grujic M."/>
            <person name="Henrissat B."/>
            <person name="Kuo A."/>
            <person name="Salamov A."/>
            <person name="Lipzen A."/>
            <person name="Labutti K."/>
            <person name="Barry K."/>
            <person name="Miao Y."/>
            <person name="Rahimi M.J."/>
            <person name="Shen Q."/>
            <person name="Grigoriev I.V."/>
            <person name="Kubicek C.P."/>
            <person name="Druzhinina I.S."/>
        </authorList>
    </citation>
    <scope>NUCLEOTIDE SEQUENCE [LARGE SCALE GENOMIC DNA]</scope>
    <source>
        <strain evidence="1 2">ATCC 18648</strain>
    </source>
</reference>